<reference evidence="1 2" key="1">
    <citation type="journal article" date="2020" name="Nat. Food">
        <title>A phased Vanilla planifolia genome enables genetic improvement of flavour and production.</title>
        <authorList>
            <person name="Hasing T."/>
            <person name="Tang H."/>
            <person name="Brym M."/>
            <person name="Khazi F."/>
            <person name="Huang T."/>
            <person name="Chambers A.H."/>
        </authorList>
    </citation>
    <scope>NUCLEOTIDE SEQUENCE [LARGE SCALE GENOMIC DNA]</scope>
    <source>
        <tissue evidence="1">Leaf</tissue>
    </source>
</reference>
<name>A0A835UDM5_VANPL</name>
<dbReference type="EMBL" id="JADCNM010000012">
    <property type="protein sequence ID" value="KAG0459129.1"/>
    <property type="molecule type" value="Genomic_DNA"/>
</dbReference>
<dbReference type="Proteomes" id="UP000639772">
    <property type="component" value="Chromosome 12"/>
</dbReference>
<gene>
    <name evidence="1" type="ORF">HPP92_022257</name>
</gene>
<dbReference type="AlphaFoldDB" id="A0A835UDM5"/>
<comment type="caution">
    <text evidence="1">The sequence shown here is derived from an EMBL/GenBank/DDBJ whole genome shotgun (WGS) entry which is preliminary data.</text>
</comment>
<protein>
    <submittedName>
        <fullName evidence="1">Uncharacterized protein</fullName>
    </submittedName>
</protein>
<accession>A0A835UDM5</accession>
<evidence type="ECO:0000313" key="2">
    <source>
        <dbReference type="Proteomes" id="UP000639772"/>
    </source>
</evidence>
<evidence type="ECO:0000313" key="1">
    <source>
        <dbReference type="EMBL" id="KAG0459129.1"/>
    </source>
</evidence>
<sequence>MATARLWVGKGAMEWLFDGEWVWSLEEKYAIASIGCRYPLRISSDEIKAICPLNPAYTTGCAPQVTKYR</sequence>
<organism evidence="1 2">
    <name type="scientific">Vanilla planifolia</name>
    <name type="common">Vanilla</name>
    <dbReference type="NCBI Taxonomy" id="51239"/>
    <lineage>
        <taxon>Eukaryota</taxon>
        <taxon>Viridiplantae</taxon>
        <taxon>Streptophyta</taxon>
        <taxon>Embryophyta</taxon>
        <taxon>Tracheophyta</taxon>
        <taxon>Spermatophyta</taxon>
        <taxon>Magnoliopsida</taxon>
        <taxon>Liliopsida</taxon>
        <taxon>Asparagales</taxon>
        <taxon>Orchidaceae</taxon>
        <taxon>Vanilloideae</taxon>
        <taxon>Vanilleae</taxon>
        <taxon>Vanilla</taxon>
    </lineage>
</organism>
<proteinExistence type="predicted"/>